<evidence type="ECO:0000313" key="3">
    <source>
        <dbReference type="Proteomes" id="UP000054150"/>
    </source>
</evidence>
<evidence type="ECO:0000256" key="1">
    <source>
        <dbReference type="ARBA" id="ARBA00022734"/>
    </source>
</evidence>
<name>A0A091SIE7_PELCR</name>
<dbReference type="GO" id="GO:0030246">
    <property type="term" value="F:carbohydrate binding"/>
    <property type="evidence" value="ECO:0007669"/>
    <property type="project" value="UniProtKB-KW"/>
</dbReference>
<dbReference type="InterPro" id="IPR016187">
    <property type="entry name" value="CTDL_fold"/>
</dbReference>
<protein>
    <submittedName>
        <fullName evidence="2">C-type lectin domain family 2 member B</fullName>
    </submittedName>
</protein>
<gene>
    <name evidence="2" type="ORF">N334_04650</name>
</gene>
<sequence length="106" mass="12008">VFQGSLQPLRTSAPQQGSEIWGRNHTERCLISSLMQYFCEPGQDSPGAFAGCKLCPQDWQLHGERCYWLSKEKGSWNQSKTGCENQKAQLVVLRDSKEMVNTEEKA</sequence>
<dbReference type="InterPro" id="IPR016186">
    <property type="entry name" value="C-type_lectin-like/link_sf"/>
</dbReference>
<dbReference type="PANTHER" id="PTHR46746">
    <property type="entry name" value="KILLER CELL LECTIN-LIKE RECEPTOR SUBFAMILY F MEMBER 2"/>
    <property type="match status" value="1"/>
</dbReference>
<accession>A0A091SIE7</accession>
<dbReference type="AlphaFoldDB" id="A0A091SIE7"/>
<organism evidence="2 3">
    <name type="scientific">Pelecanus crispus</name>
    <name type="common">Dalmatian pelican</name>
    <dbReference type="NCBI Taxonomy" id="36300"/>
    <lineage>
        <taxon>Eukaryota</taxon>
        <taxon>Metazoa</taxon>
        <taxon>Chordata</taxon>
        <taxon>Craniata</taxon>
        <taxon>Vertebrata</taxon>
        <taxon>Euteleostomi</taxon>
        <taxon>Archelosauria</taxon>
        <taxon>Archosauria</taxon>
        <taxon>Dinosauria</taxon>
        <taxon>Saurischia</taxon>
        <taxon>Theropoda</taxon>
        <taxon>Coelurosauria</taxon>
        <taxon>Aves</taxon>
        <taxon>Neognathae</taxon>
        <taxon>Neoaves</taxon>
        <taxon>Aequornithes</taxon>
        <taxon>Pelecaniformes</taxon>
        <taxon>Pelecanidae</taxon>
        <taxon>Pelecanus</taxon>
    </lineage>
</organism>
<dbReference type="Proteomes" id="UP000054150">
    <property type="component" value="Unassembled WGS sequence"/>
</dbReference>
<dbReference type="GO" id="GO:0005886">
    <property type="term" value="C:plasma membrane"/>
    <property type="evidence" value="ECO:0007669"/>
    <property type="project" value="TreeGrafter"/>
</dbReference>
<evidence type="ECO:0000313" key="2">
    <source>
        <dbReference type="EMBL" id="KFQ58389.1"/>
    </source>
</evidence>
<proteinExistence type="predicted"/>
<keyword evidence="1 2" id="KW-0430">Lectin</keyword>
<feature type="non-terminal residue" evidence="2">
    <location>
        <position position="1"/>
    </location>
</feature>
<dbReference type="SUPFAM" id="SSF56436">
    <property type="entry name" value="C-type lectin-like"/>
    <property type="match status" value="1"/>
</dbReference>
<feature type="non-terminal residue" evidence="2">
    <location>
        <position position="106"/>
    </location>
</feature>
<reference evidence="2 3" key="1">
    <citation type="submission" date="2014-04" db="EMBL/GenBank/DDBJ databases">
        <title>Genome evolution of avian class.</title>
        <authorList>
            <person name="Zhang G."/>
            <person name="Li C."/>
        </authorList>
    </citation>
    <scope>NUCLEOTIDE SEQUENCE [LARGE SCALE GENOMIC DNA]</scope>
    <source>
        <strain evidence="2">BGI_N334</strain>
    </source>
</reference>
<keyword evidence="3" id="KW-1185">Reference proteome</keyword>
<dbReference type="PANTHER" id="PTHR46746:SF3">
    <property type="entry name" value="C-TYPE LECTIN DOMAIN-CONTAINING PROTEIN-RELATED"/>
    <property type="match status" value="1"/>
</dbReference>
<dbReference type="Gene3D" id="3.10.100.10">
    <property type="entry name" value="Mannose-Binding Protein A, subunit A"/>
    <property type="match status" value="1"/>
</dbReference>
<dbReference type="InterPro" id="IPR051379">
    <property type="entry name" value="C-type_Lectin_Receptor_IMM"/>
</dbReference>
<dbReference type="EMBL" id="KK473949">
    <property type="protein sequence ID" value="KFQ58389.1"/>
    <property type="molecule type" value="Genomic_DNA"/>
</dbReference>